<dbReference type="EMBL" id="AEDO01000035">
    <property type="protein sequence ID" value="EFL46218.1"/>
    <property type="molecule type" value="Genomic_DNA"/>
</dbReference>
<reference evidence="1 2" key="1">
    <citation type="submission" date="2010-08" db="EMBL/GenBank/DDBJ databases">
        <authorList>
            <person name="Durkin A.S."/>
            <person name="Madupu R."/>
            <person name="Torralba M."/>
            <person name="Gillis M."/>
            <person name="Methe B."/>
            <person name="Sutton G."/>
            <person name="Nelson K.E."/>
        </authorList>
    </citation>
    <scope>NUCLEOTIDE SEQUENCE [LARGE SCALE GENOMIC DNA]</scope>
    <source>
        <strain evidence="1 2">FB035-09AN</strain>
    </source>
</reference>
<dbReference type="AlphaFoldDB" id="E1KQW7"/>
<evidence type="ECO:0000313" key="2">
    <source>
        <dbReference type="Proteomes" id="UP000003610"/>
    </source>
</evidence>
<accession>E1KQW7</accession>
<name>E1KQW7_9BACT</name>
<comment type="caution">
    <text evidence="1">The sequence shown here is derived from an EMBL/GenBank/DDBJ whole genome shotgun (WGS) entry which is preliminary data.</text>
</comment>
<dbReference type="Proteomes" id="UP000003610">
    <property type="component" value="Unassembled WGS sequence"/>
</dbReference>
<proteinExistence type="predicted"/>
<gene>
    <name evidence="1" type="ORF">HMPREF9296_1197</name>
</gene>
<evidence type="ECO:0000313" key="1">
    <source>
        <dbReference type="EMBL" id="EFL46218.1"/>
    </source>
</evidence>
<organism evidence="1 2">
    <name type="scientific">Prevotella disiens FB035-09AN</name>
    <dbReference type="NCBI Taxonomy" id="866771"/>
    <lineage>
        <taxon>Bacteria</taxon>
        <taxon>Pseudomonadati</taxon>
        <taxon>Bacteroidota</taxon>
        <taxon>Bacteroidia</taxon>
        <taxon>Bacteroidales</taxon>
        <taxon>Prevotellaceae</taxon>
        <taxon>Prevotella</taxon>
    </lineage>
</organism>
<sequence length="167" mass="19830">MRTICTIIQLFFKKIFKNLFTEIPLLLRPSFCCVAFFMGEFCLRKAKNVAGEKKRMEIGKAKNRNRQSKEWKRESERMEIRKRKSHVFCSLRPCSWEFRTGRTGRTSQTCPTCPTLLLKQPHIRPVRQVRLVQKTKIPQLPSKQKEQLLTKLLLFFIIFLLKRLAIS</sequence>
<protein>
    <submittedName>
        <fullName evidence="1">Uncharacterized protein</fullName>
    </submittedName>
</protein>